<reference evidence="3" key="2">
    <citation type="submission" date="2022-03" db="EMBL/GenBank/DDBJ databases">
        <title>Draft title - Genomic analysis of global carrot germplasm unveils the trajectory of domestication and the origin of high carotenoid orange carrot.</title>
        <authorList>
            <person name="Iorizzo M."/>
            <person name="Ellison S."/>
            <person name="Senalik D."/>
            <person name="Macko-Podgorni A."/>
            <person name="Grzebelus D."/>
            <person name="Bostan H."/>
            <person name="Rolling W."/>
            <person name="Curaba J."/>
            <person name="Simon P."/>
        </authorList>
    </citation>
    <scope>NUCLEOTIDE SEQUENCE</scope>
    <source>
        <tissue evidence="3">Leaf</tissue>
    </source>
</reference>
<evidence type="ECO:0000313" key="4">
    <source>
        <dbReference type="Proteomes" id="UP000077755"/>
    </source>
</evidence>
<proteinExistence type="predicted"/>
<dbReference type="Pfam" id="PF22936">
    <property type="entry name" value="Pol_BBD"/>
    <property type="match status" value="1"/>
</dbReference>
<name>A0AAF0XKC6_DAUCS</name>
<evidence type="ECO:0000256" key="1">
    <source>
        <dbReference type="SAM" id="MobiDB-lite"/>
    </source>
</evidence>
<dbReference type="AlphaFoldDB" id="A0AAF0XKC6"/>
<dbReference type="PANTHER" id="PTHR34222">
    <property type="entry name" value="GAG_PRE-INTEGRS DOMAIN-CONTAINING PROTEIN"/>
    <property type="match status" value="1"/>
</dbReference>
<feature type="region of interest" description="Disordered" evidence="1">
    <location>
        <begin position="18"/>
        <end position="59"/>
    </location>
</feature>
<dbReference type="EMBL" id="CP093349">
    <property type="protein sequence ID" value="WOH08594.1"/>
    <property type="molecule type" value="Genomic_DNA"/>
</dbReference>
<dbReference type="InterPro" id="IPR054722">
    <property type="entry name" value="PolX-like_BBD"/>
</dbReference>
<feature type="domain" description="Retrovirus-related Pol polyprotein from transposon TNT 1-94-like beta-barrel" evidence="2">
    <location>
        <begin position="172"/>
        <end position="233"/>
    </location>
</feature>
<dbReference type="Proteomes" id="UP000077755">
    <property type="component" value="Chromosome 7"/>
</dbReference>
<reference evidence="3" key="1">
    <citation type="journal article" date="2016" name="Nat. Genet.">
        <title>A high-quality carrot genome assembly provides new insights into carotenoid accumulation and asterid genome evolution.</title>
        <authorList>
            <person name="Iorizzo M."/>
            <person name="Ellison S."/>
            <person name="Senalik D."/>
            <person name="Zeng P."/>
            <person name="Satapoomin P."/>
            <person name="Huang J."/>
            <person name="Bowman M."/>
            <person name="Iovene M."/>
            <person name="Sanseverino W."/>
            <person name="Cavagnaro P."/>
            <person name="Yildiz M."/>
            <person name="Macko-Podgorni A."/>
            <person name="Moranska E."/>
            <person name="Grzebelus E."/>
            <person name="Grzebelus D."/>
            <person name="Ashrafi H."/>
            <person name="Zheng Z."/>
            <person name="Cheng S."/>
            <person name="Spooner D."/>
            <person name="Van Deynze A."/>
            <person name="Simon P."/>
        </authorList>
    </citation>
    <scope>NUCLEOTIDE SEQUENCE</scope>
    <source>
        <tissue evidence="3">Leaf</tissue>
    </source>
</reference>
<sequence length="267" mass="29175">MYPLPSVSQAYAYVKQDERARQRPHSLISDAPLVNSVGSTDVDSSKRSALPKTPSGNSNRSTLKCSYCNFNGHSREQCYKLIGYPPNWKKKKKSAASNPANPFRNLPKSNVDASAASVSQLDQMQQQITQLNTLVTSFVGTGQMLKIPEEHMAGMVVAYSNSIFSSVSQNTWLIDTGATDHMCCSLSLMSNVASLDSPVHVALPTGSAILVTQAGTVQFNASFRLEHVLFMPTTIYYLYQDGLTIQVGMCPLLLILAFSRPRLVCSL</sequence>
<organism evidence="3 4">
    <name type="scientific">Daucus carota subsp. sativus</name>
    <name type="common">Carrot</name>
    <dbReference type="NCBI Taxonomy" id="79200"/>
    <lineage>
        <taxon>Eukaryota</taxon>
        <taxon>Viridiplantae</taxon>
        <taxon>Streptophyta</taxon>
        <taxon>Embryophyta</taxon>
        <taxon>Tracheophyta</taxon>
        <taxon>Spermatophyta</taxon>
        <taxon>Magnoliopsida</taxon>
        <taxon>eudicotyledons</taxon>
        <taxon>Gunneridae</taxon>
        <taxon>Pentapetalae</taxon>
        <taxon>asterids</taxon>
        <taxon>campanulids</taxon>
        <taxon>Apiales</taxon>
        <taxon>Apiaceae</taxon>
        <taxon>Apioideae</taxon>
        <taxon>Scandiceae</taxon>
        <taxon>Daucinae</taxon>
        <taxon>Daucus</taxon>
        <taxon>Daucus sect. Daucus</taxon>
    </lineage>
</organism>
<evidence type="ECO:0000313" key="3">
    <source>
        <dbReference type="EMBL" id="WOH08594.1"/>
    </source>
</evidence>
<keyword evidence="4" id="KW-1185">Reference proteome</keyword>
<dbReference type="PANTHER" id="PTHR34222:SF99">
    <property type="entry name" value="PROTEIN, PUTATIVE-RELATED"/>
    <property type="match status" value="1"/>
</dbReference>
<protein>
    <recommendedName>
        <fullName evidence="2">Retrovirus-related Pol polyprotein from transposon TNT 1-94-like beta-barrel domain-containing protein</fullName>
    </recommendedName>
</protein>
<evidence type="ECO:0000259" key="2">
    <source>
        <dbReference type="Pfam" id="PF22936"/>
    </source>
</evidence>
<gene>
    <name evidence="3" type="ORF">DCAR_0728038</name>
</gene>
<accession>A0AAF0XKC6</accession>